<feature type="region of interest" description="Disordered" evidence="2">
    <location>
        <begin position="1093"/>
        <end position="1128"/>
    </location>
</feature>
<dbReference type="Gene3D" id="3.20.20.190">
    <property type="entry name" value="Phosphatidylinositol (PI) phosphodiesterase"/>
    <property type="match status" value="2"/>
</dbReference>
<dbReference type="RefSeq" id="XP_011771672.1">
    <property type="nucleotide sequence ID" value="XM_011773370.1"/>
</dbReference>
<feature type="compositionally biased region" description="Polar residues" evidence="2">
    <location>
        <begin position="352"/>
        <end position="370"/>
    </location>
</feature>
<feature type="region of interest" description="Disordered" evidence="2">
    <location>
        <begin position="343"/>
        <end position="370"/>
    </location>
</feature>
<evidence type="ECO:0000313" key="5">
    <source>
        <dbReference type="Proteomes" id="UP000002316"/>
    </source>
</evidence>
<dbReference type="VEuPathDB" id="TriTrypDB:Tbg.972.2.890"/>
<dbReference type="InterPro" id="IPR051578">
    <property type="entry name" value="GDPD"/>
</dbReference>
<feature type="domain" description="GP-PDE" evidence="3">
    <location>
        <begin position="653"/>
        <end position="707"/>
    </location>
</feature>
<feature type="compositionally biased region" description="Acidic residues" evidence="2">
    <location>
        <begin position="1114"/>
        <end position="1124"/>
    </location>
</feature>
<feature type="compositionally biased region" description="Low complexity" evidence="2">
    <location>
        <begin position="503"/>
        <end position="516"/>
    </location>
</feature>
<keyword evidence="1" id="KW-0378">Hydrolase</keyword>
<organism evidence="4 5">
    <name type="scientific">Trypanosoma brucei gambiense (strain MHOM/CI/86/DAL972)</name>
    <dbReference type="NCBI Taxonomy" id="679716"/>
    <lineage>
        <taxon>Eukaryota</taxon>
        <taxon>Discoba</taxon>
        <taxon>Euglenozoa</taxon>
        <taxon>Kinetoplastea</taxon>
        <taxon>Metakinetoplastina</taxon>
        <taxon>Trypanosomatida</taxon>
        <taxon>Trypanosomatidae</taxon>
        <taxon>Trypanosoma</taxon>
    </lineage>
</organism>
<gene>
    <name evidence="4" type="ORF">TbgDal_II890</name>
</gene>
<proteinExistence type="predicted"/>
<dbReference type="InterPro" id="IPR030395">
    <property type="entry name" value="GP_PDE_dom"/>
</dbReference>
<dbReference type="GeneID" id="23858855"/>
<feature type="region of interest" description="Disordered" evidence="2">
    <location>
        <begin position="713"/>
        <end position="732"/>
    </location>
</feature>
<dbReference type="Pfam" id="PF03009">
    <property type="entry name" value="GDPD"/>
    <property type="match status" value="2"/>
</dbReference>
<sequence>MAAVVQRVSVTFEVTGLNAGALNTELSRFSTPALHQCFTSPEYGLHTHEHQKHRYVPPAISELRLGIVSDAEEMGAWGFSAPLVLEETVSSFYLSSEESTYSTSGGSNADYDNTPLLLTATAQVPASCVENAQLRYRLVIVDELLLQAAAISSLCPGAAIVAVENSRTQPSKTDLRRVNRVNRCDSGYYEEDGSEVPMFMTRIDLRSLNLHFARASGQFPFLSQLRRPNSTDGNPRGAPYLSLSMYGNDPRVRYDRKRWLESLPKKSRDAVLFMEENGWKDTSRSNSPEDQENGDVVNPSTIIEVCDVYPVPSEGCCWCEGHVSSLPPMEQQIRMVKKQLSLQRASERGNASAPTSTTVGNTPSIPSQNTPVAALRKYPSLPSVSCASACDEGLTEDVVTAVTAFTQRGWCVEPLRLADPVAPMTRGAPQHTMRMWHTTVNLALLAGCGLQVEVMLPTPIYGEKERNGGTSVRKPSESASKKNDVQSKGENTESRGAAATGDTPETSTETPPAASEVTECESSTGVTGIRWLRGFVMLQPPLFEQRTNGTLVMPVCFPEITVDSVSGQPTVTAHWHTLYLQYLLVYPFANPERNTLEIVRSVASRGRLSTKKLVGHRGLGKTYTRGPVEPVENFSFASNAESVVADGASPTKRGAGQRTKAPKLMVKLAENSLESLNAAHRRGCDMVEFDVMLTRDRVPIVYHDPLIQLQARGKRGAGTRNGRVNSFGSPPDEKSVGFGVSPSFIADSPMLQPPPGFESAICAGASTSGKSLRLKEYQMFMRDPPQFSSVPIALHQLTKNQLDVVITETFTHIKAGNRLRNLILQHWHQILRVYRNRVREELACKHANQVVEVAAGVGTCVPCTKECTEKHGSVGGNHAIGGCADINSESGGDDKSNSSTEKCHNHCPSVDDYISAYNKHKRIISQEENVTNRICTLQDLFEGTAPSLRFDLEVKFPFQPIADANLFLQTDSFEVNAFVDDILQVVFAFADQQHSVDDGLGGKTQRFRDVIFSSFEPDVCLALRLKQSRYHVVYLCDTELGDDFKDYRSFGRVEGALQFSILMNLSGISIHAPSLCTDKQLGELKEIQGMAERERGGTFSYPNGKGENTTHDGEDNDNDNDNDDNGAHVGISGRKMDEFWSNFDCSRGRTIVNYAHGKGQQVWTWGEMNMCERFRAAQSKGMKVDAIITDTVPKWATDGAAYGGMTVST</sequence>
<feature type="region of interest" description="Disordered" evidence="2">
    <location>
        <begin position="461"/>
        <end position="522"/>
    </location>
</feature>
<dbReference type="KEGG" id="tbg:TbgDal_II890"/>
<dbReference type="EMBL" id="FN554965">
    <property type="protein sequence ID" value="CBH09366.1"/>
    <property type="molecule type" value="Genomic_DNA"/>
</dbReference>
<reference evidence="5" key="1">
    <citation type="journal article" date="2010" name="PLoS Negl. Trop. Dis.">
        <title>The genome sequence of Trypanosoma brucei gambiense, causative agent of chronic human african trypanosomiasis.</title>
        <authorList>
            <person name="Jackson A.P."/>
            <person name="Sanders M."/>
            <person name="Berry A."/>
            <person name="McQuillan J."/>
            <person name="Aslett M.A."/>
            <person name="Quail M.A."/>
            <person name="Chukualim B."/>
            <person name="Capewell P."/>
            <person name="MacLeod A."/>
            <person name="Melville S.E."/>
            <person name="Gibson W."/>
            <person name="Barry J.D."/>
            <person name="Berriman M."/>
            <person name="Hertz-Fowler C."/>
        </authorList>
    </citation>
    <scope>NUCLEOTIDE SEQUENCE [LARGE SCALE GENOMIC DNA]</scope>
    <source>
        <strain evidence="5">MHOM/CI/86/DAL972</strain>
    </source>
</reference>
<protein>
    <recommendedName>
        <fullName evidence="3">GP-PDE domain-containing protein</fullName>
    </recommendedName>
</protein>
<dbReference type="PANTHER" id="PTHR22958">
    <property type="entry name" value="GLYCEROPHOSPHORYL DIESTER PHOSPHODIESTERASE"/>
    <property type="match status" value="1"/>
</dbReference>
<dbReference type="PANTHER" id="PTHR22958:SF1">
    <property type="entry name" value="GLYCEROPHOSPHOCHOLINE PHOSPHODIESTERASE GPCPD1"/>
    <property type="match status" value="1"/>
</dbReference>
<dbReference type="SUPFAM" id="SSF51695">
    <property type="entry name" value="PLC-like phosphodiesterases"/>
    <property type="match status" value="2"/>
</dbReference>
<dbReference type="InterPro" id="IPR017946">
    <property type="entry name" value="PLC-like_Pdiesterase_TIM-brl"/>
</dbReference>
<feature type="domain" description="GP-PDE" evidence="3">
    <location>
        <begin position="926"/>
        <end position="1054"/>
    </location>
</feature>
<evidence type="ECO:0000256" key="1">
    <source>
        <dbReference type="ARBA" id="ARBA00022801"/>
    </source>
</evidence>
<dbReference type="Proteomes" id="UP000002316">
    <property type="component" value="Chromosome 2"/>
</dbReference>
<name>C9ZJ08_TRYB9</name>
<dbReference type="PROSITE" id="PS50007">
    <property type="entry name" value="PIPLC_X_DOMAIN"/>
    <property type="match status" value="1"/>
</dbReference>
<dbReference type="AlphaFoldDB" id="C9ZJ08"/>
<dbReference type="GO" id="GO:0046475">
    <property type="term" value="P:glycerophospholipid catabolic process"/>
    <property type="evidence" value="ECO:0007669"/>
    <property type="project" value="TreeGrafter"/>
</dbReference>
<feature type="compositionally biased region" description="Basic and acidic residues" evidence="2">
    <location>
        <begin position="474"/>
        <end position="493"/>
    </location>
</feature>
<evidence type="ECO:0000259" key="3">
    <source>
        <dbReference type="Pfam" id="PF03009"/>
    </source>
</evidence>
<dbReference type="OrthoDB" id="1058301at2759"/>
<accession>C9ZJ08</accession>
<evidence type="ECO:0000313" key="4">
    <source>
        <dbReference type="EMBL" id="CBH09366.1"/>
    </source>
</evidence>
<evidence type="ECO:0000256" key="2">
    <source>
        <dbReference type="SAM" id="MobiDB-lite"/>
    </source>
</evidence>
<dbReference type="GO" id="GO:0008081">
    <property type="term" value="F:phosphoric diester hydrolase activity"/>
    <property type="evidence" value="ECO:0007669"/>
    <property type="project" value="InterPro"/>
</dbReference>